<gene>
    <name evidence="1" type="ORF">LTR36_004034</name>
</gene>
<dbReference type="AlphaFoldDB" id="A0AAV9JHC1"/>
<dbReference type="InterPro" id="IPR038883">
    <property type="entry name" value="AN11006-like"/>
</dbReference>
<dbReference type="Proteomes" id="UP001324427">
    <property type="component" value="Unassembled WGS sequence"/>
</dbReference>
<dbReference type="PANTHER" id="PTHR42085">
    <property type="entry name" value="F-BOX DOMAIN-CONTAINING PROTEIN"/>
    <property type="match status" value="1"/>
</dbReference>
<dbReference type="EMBL" id="JAVFHQ010000023">
    <property type="protein sequence ID" value="KAK4544785.1"/>
    <property type="molecule type" value="Genomic_DNA"/>
</dbReference>
<evidence type="ECO:0000313" key="1">
    <source>
        <dbReference type="EMBL" id="KAK4544785.1"/>
    </source>
</evidence>
<comment type="caution">
    <text evidence="1">The sequence shown here is derived from an EMBL/GenBank/DDBJ whole genome shotgun (WGS) entry which is preliminary data.</text>
</comment>
<protein>
    <submittedName>
        <fullName evidence="1">Uncharacterized protein</fullName>
    </submittedName>
</protein>
<organism evidence="1 2">
    <name type="scientific">Oleoguttula mirabilis</name>
    <dbReference type="NCBI Taxonomy" id="1507867"/>
    <lineage>
        <taxon>Eukaryota</taxon>
        <taxon>Fungi</taxon>
        <taxon>Dikarya</taxon>
        <taxon>Ascomycota</taxon>
        <taxon>Pezizomycotina</taxon>
        <taxon>Dothideomycetes</taxon>
        <taxon>Dothideomycetidae</taxon>
        <taxon>Mycosphaerellales</taxon>
        <taxon>Teratosphaeriaceae</taxon>
        <taxon>Oleoguttula</taxon>
    </lineage>
</organism>
<evidence type="ECO:0000313" key="2">
    <source>
        <dbReference type="Proteomes" id="UP001324427"/>
    </source>
</evidence>
<name>A0AAV9JHC1_9PEZI</name>
<reference evidence="1 2" key="1">
    <citation type="submission" date="2021-11" db="EMBL/GenBank/DDBJ databases">
        <title>Black yeast isolated from Biological Soil Crust.</title>
        <authorList>
            <person name="Kurbessoian T."/>
        </authorList>
    </citation>
    <scope>NUCLEOTIDE SEQUENCE [LARGE SCALE GENOMIC DNA]</scope>
    <source>
        <strain evidence="1 2">CCFEE 5522</strain>
    </source>
</reference>
<keyword evidence="2" id="KW-1185">Reference proteome</keyword>
<dbReference type="PANTHER" id="PTHR42085:SF1">
    <property type="entry name" value="F-BOX DOMAIN-CONTAINING PROTEIN"/>
    <property type="match status" value="1"/>
</dbReference>
<sequence length="230" mass="26224">MDQAQPSTEPQQSRLLTLPPELRNDIWRYAVTADEPVGPQHKLQLNRFYDTFTEAEREHERLLSREAAIIQVNQQVRAETRGLYYSENTFGVKHIGKGDLQTAVQWLAIVGDNTKHIRQMVVNVKMDDWNTMPPPQDMDVAYRFTLADGDAGVVAHASFDVERPEDIDPYARIVCTRVVEFNRGQMQSLLDEVQLCGLQVAHWELVFKHVFEVSDGEEETEVSISNDGGI</sequence>
<proteinExistence type="predicted"/>
<accession>A0AAV9JHC1</accession>